<gene>
    <name evidence="1" type="ORF">OXPF_06950</name>
</gene>
<protein>
    <submittedName>
        <fullName evidence="1">Uncharacterized protein</fullName>
    </submittedName>
</protein>
<dbReference type="InterPro" id="IPR036390">
    <property type="entry name" value="WH_DNA-bd_sf"/>
</dbReference>
<keyword evidence="2" id="KW-1185">Reference proteome</keyword>
<dbReference type="EMBL" id="LKET01000021">
    <property type="protein sequence ID" value="KPU45462.1"/>
    <property type="molecule type" value="Genomic_DNA"/>
</dbReference>
<evidence type="ECO:0000313" key="2">
    <source>
        <dbReference type="Proteomes" id="UP000050326"/>
    </source>
</evidence>
<dbReference type="AlphaFoldDB" id="A0A0P8X3T6"/>
<dbReference type="Proteomes" id="UP000050326">
    <property type="component" value="Unassembled WGS sequence"/>
</dbReference>
<dbReference type="Pfam" id="PF13412">
    <property type="entry name" value="HTH_24"/>
    <property type="match status" value="1"/>
</dbReference>
<comment type="caution">
    <text evidence="1">The sequence shown here is derived from an EMBL/GenBank/DDBJ whole genome shotgun (WGS) entry which is preliminary data.</text>
</comment>
<proteinExistence type="predicted"/>
<dbReference type="SUPFAM" id="SSF46785">
    <property type="entry name" value="Winged helix' DNA-binding domain"/>
    <property type="match status" value="1"/>
</dbReference>
<name>A0A0P8X3T6_9CLOT</name>
<reference evidence="1 2" key="1">
    <citation type="submission" date="2015-09" db="EMBL/GenBank/DDBJ databases">
        <title>Genome sequence of Oxobacter pfennigii DSM 3222.</title>
        <authorList>
            <person name="Poehlein A."/>
            <person name="Bengelsdorf F.R."/>
            <person name="Schiel-Bengelsdorf B."/>
            <person name="Duerre P."/>
            <person name="Daniel R."/>
        </authorList>
    </citation>
    <scope>NUCLEOTIDE SEQUENCE [LARGE SCALE GENOMIC DNA]</scope>
    <source>
        <strain evidence="1 2">DSM 3222</strain>
    </source>
</reference>
<evidence type="ECO:0000313" key="1">
    <source>
        <dbReference type="EMBL" id="KPU45462.1"/>
    </source>
</evidence>
<dbReference type="RefSeq" id="WP_054873812.1">
    <property type="nucleotide sequence ID" value="NZ_LKET01000021.1"/>
</dbReference>
<sequence>MRCSKCNTTIPEDEVCNYLGQSLCEDCYIAKIAPPKPCDVSAVHSAKTHRAAAGHTGSDGLTELQKKMYNYIKENGKATKQELCEKLNLSSLELDRQISVLRHCEVLKAQKTDNSVYIVLW</sequence>
<organism evidence="1 2">
    <name type="scientific">Oxobacter pfennigii</name>
    <dbReference type="NCBI Taxonomy" id="36849"/>
    <lineage>
        <taxon>Bacteria</taxon>
        <taxon>Bacillati</taxon>
        <taxon>Bacillota</taxon>
        <taxon>Clostridia</taxon>
        <taxon>Eubacteriales</taxon>
        <taxon>Clostridiaceae</taxon>
        <taxon>Oxobacter</taxon>
    </lineage>
</organism>
<dbReference type="OrthoDB" id="5516583at2"/>
<accession>A0A0P8X3T6</accession>